<evidence type="ECO:0000256" key="3">
    <source>
        <dbReference type="ARBA" id="ARBA00022676"/>
    </source>
</evidence>
<protein>
    <submittedName>
        <fullName evidence="13">L,D-transpeptidase family protein</fullName>
    </submittedName>
</protein>
<evidence type="ECO:0000256" key="5">
    <source>
        <dbReference type="ARBA" id="ARBA00022801"/>
    </source>
</evidence>
<sequence length="361" mass="40304">MNLYAAVRECNWLLRRQTWLSLGLGILATVLLAGMSWAEEAPEENGNETEQEWPKGHYPLPEQGDVIGEDYVVKAQAEETLLDIARANNVGYEEIRRANPDVSVWMPGEGTEVLIPGRFILPPVERKGIVINVAELRLYYYPPTREGETPRVETYPIGIGREGFDTPLGITKTTMRLKDPAWYPPRSVREEAAARGETAPAVVPPGPDNPLGRHAILLDIPGYLIHGTNLPDGIGMRASRGCIRMFPEDIESIFDRVPVGMQVHLINQPIKAGWDGDTPYVQVYEALGEQETGMANLMETLAMLQRDDDEPATALNYEMLRELLENPSGEVIALTPAPEPEPEPEEEEPEEDHLLWRELAV</sequence>
<evidence type="ECO:0000256" key="2">
    <source>
        <dbReference type="ARBA" id="ARBA00005992"/>
    </source>
</evidence>
<comment type="caution">
    <text evidence="13">The sequence shown here is derived from an EMBL/GenBank/DDBJ whole genome shotgun (WGS) entry which is preliminary data.</text>
</comment>
<dbReference type="GO" id="GO:0016757">
    <property type="term" value="F:glycosyltransferase activity"/>
    <property type="evidence" value="ECO:0007669"/>
    <property type="project" value="UniProtKB-KW"/>
</dbReference>
<dbReference type="CDD" id="cd16913">
    <property type="entry name" value="YkuD_like"/>
    <property type="match status" value="1"/>
</dbReference>
<evidence type="ECO:0000256" key="8">
    <source>
        <dbReference type="ARBA" id="ARBA00023316"/>
    </source>
</evidence>
<dbReference type="GO" id="GO:0008360">
    <property type="term" value="P:regulation of cell shape"/>
    <property type="evidence" value="ECO:0007669"/>
    <property type="project" value="UniProtKB-UniRule"/>
</dbReference>
<dbReference type="InterPro" id="IPR018392">
    <property type="entry name" value="LysM"/>
</dbReference>
<reference evidence="13" key="1">
    <citation type="submission" date="2020-05" db="EMBL/GenBank/DDBJ databases">
        <authorList>
            <person name="Wang L."/>
            <person name="Shao Z."/>
        </authorList>
    </citation>
    <scope>NUCLEOTIDE SEQUENCE</scope>
    <source>
        <strain evidence="12">MCCC 1A05748</strain>
        <strain evidence="13">MCCC 1A05776</strain>
    </source>
</reference>
<feature type="domain" description="L,D-TPase catalytic" evidence="11">
    <location>
        <begin position="127"/>
        <end position="266"/>
    </location>
</feature>
<dbReference type="GO" id="GO:0018104">
    <property type="term" value="P:peptidoglycan-protein cross-linking"/>
    <property type="evidence" value="ECO:0007669"/>
    <property type="project" value="TreeGrafter"/>
</dbReference>
<dbReference type="PANTHER" id="PTHR30582">
    <property type="entry name" value="L,D-TRANSPEPTIDASE"/>
    <property type="match status" value="1"/>
</dbReference>
<evidence type="ECO:0000256" key="10">
    <source>
        <dbReference type="SAM" id="MobiDB-lite"/>
    </source>
</evidence>
<name>A0AAW4YMA8_9GAMM</name>
<evidence type="ECO:0000256" key="4">
    <source>
        <dbReference type="ARBA" id="ARBA00022679"/>
    </source>
</evidence>
<comment type="pathway">
    <text evidence="1 9">Cell wall biogenesis; peptidoglycan biosynthesis.</text>
</comment>
<dbReference type="GO" id="GO:0071972">
    <property type="term" value="F:peptidoglycan L,D-transpeptidase activity"/>
    <property type="evidence" value="ECO:0007669"/>
    <property type="project" value="TreeGrafter"/>
</dbReference>
<dbReference type="InterPro" id="IPR038063">
    <property type="entry name" value="Transpep_catalytic_dom"/>
</dbReference>
<dbReference type="InterPro" id="IPR050979">
    <property type="entry name" value="LD-transpeptidase"/>
</dbReference>
<dbReference type="AlphaFoldDB" id="A0AAW4YMA8"/>
<evidence type="ECO:0000313" key="13">
    <source>
        <dbReference type="EMBL" id="MCE8049881.1"/>
    </source>
</evidence>
<organism evidence="13 15">
    <name type="scientific">Billgrantia desiderata</name>
    <dbReference type="NCBI Taxonomy" id="52021"/>
    <lineage>
        <taxon>Bacteria</taxon>
        <taxon>Pseudomonadati</taxon>
        <taxon>Pseudomonadota</taxon>
        <taxon>Gammaproteobacteria</taxon>
        <taxon>Oceanospirillales</taxon>
        <taxon>Halomonadaceae</taxon>
        <taxon>Billgrantia</taxon>
    </lineage>
</organism>
<dbReference type="GO" id="GO:0071555">
    <property type="term" value="P:cell wall organization"/>
    <property type="evidence" value="ECO:0007669"/>
    <property type="project" value="UniProtKB-UniRule"/>
</dbReference>
<evidence type="ECO:0000256" key="7">
    <source>
        <dbReference type="ARBA" id="ARBA00022984"/>
    </source>
</evidence>
<evidence type="ECO:0000256" key="1">
    <source>
        <dbReference type="ARBA" id="ARBA00004752"/>
    </source>
</evidence>
<evidence type="ECO:0000256" key="6">
    <source>
        <dbReference type="ARBA" id="ARBA00022960"/>
    </source>
</evidence>
<dbReference type="SUPFAM" id="SSF141523">
    <property type="entry name" value="L,D-transpeptidase catalytic domain-like"/>
    <property type="match status" value="1"/>
</dbReference>
<dbReference type="PROSITE" id="PS52029">
    <property type="entry name" value="LD_TPASE"/>
    <property type="match status" value="1"/>
</dbReference>
<dbReference type="CDD" id="cd00118">
    <property type="entry name" value="LysM"/>
    <property type="match status" value="1"/>
</dbReference>
<dbReference type="Proteomes" id="UP001320154">
    <property type="component" value="Unassembled WGS sequence"/>
</dbReference>
<dbReference type="PANTHER" id="PTHR30582:SF24">
    <property type="entry name" value="L,D-TRANSPEPTIDASE ERFK_SRFK-RELATED"/>
    <property type="match status" value="1"/>
</dbReference>
<keyword evidence="7 9" id="KW-0573">Peptidoglycan synthesis</keyword>
<keyword evidence="3" id="KW-0328">Glycosyltransferase</keyword>
<feature type="active site" description="Proton donor/acceptor" evidence="9">
    <location>
        <position position="226"/>
    </location>
</feature>
<dbReference type="RefSeq" id="WP_086511155.1">
    <property type="nucleotide sequence ID" value="NZ_FNVC01000038.1"/>
</dbReference>
<keyword evidence="5" id="KW-0378">Hydrolase</keyword>
<dbReference type="Gene3D" id="2.40.440.10">
    <property type="entry name" value="L,D-transpeptidase catalytic domain-like"/>
    <property type="match status" value="1"/>
</dbReference>
<evidence type="ECO:0000313" key="14">
    <source>
        <dbReference type="Proteomes" id="UP001320154"/>
    </source>
</evidence>
<dbReference type="InterPro" id="IPR005490">
    <property type="entry name" value="LD_TPept_cat_dom"/>
</dbReference>
<dbReference type="EMBL" id="JABFTQ010000010">
    <property type="protein sequence ID" value="MCE8048116.1"/>
    <property type="molecule type" value="Genomic_DNA"/>
</dbReference>
<feature type="active site" description="Nucleophile" evidence="9">
    <location>
        <position position="242"/>
    </location>
</feature>
<keyword evidence="4" id="KW-0808">Transferase</keyword>
<feature type="compositionally biased region" description="Acidic residues" evidence="10">
    <location>
        <begin position="340"/>
        <end position="351"/>
    </location>
</feature>
<feature type="region of interest" description="Disordered" evidence="10">
    <location>
        <begin position="332"/>
        <end position="361"/>
    </location>
</feature>
<evidence type="ECO:0000256" key="9">
    <source>
        <dbReference type="PROSITE-ProRule" id="PRU01373"/>
    </source>
</evidence>
<dbReference type="GO" id="GO:0005576">
    <property type="term" value="C:extracellular region"/>
    <property type="evidence" value="ECO:0007669"/>
    <property type="project" value="TreeGrafter"/>
</dbReference>
<reference evidence="13 14" key="2">
    <citation type="journal article" date="2021" name="Front. Microbiol.">
        <title>Aerobic Denitrification and Heterotrophic Sulfur Oxidation in the Genus Halomonas Revealed by Six Novel Species Characterizations and Genome-Based Analysis.</title>
        <authorList>
            <person name="Wang L."/>
            <person name="Shao Z."/>
        </authorList>
    </citation>
    <scope>NUCLEOTIDE SEQUENCE</scope>
    <source>
        <strain evidence="12 14">MCCC 1A05748</strain>
        <strain evidence="13">MCCC 1A05776</strain>
    </source>
</reference>
<keyword evidence="14" id="KW-1185">Reference proteome</keyword>
<evidence type="ECO:0000259" key="11">
    <source>
        <dbReference type="PROSITE" id="PS52029"/>
    </source>
</evidence>
<dbReference type="EMBL" id="JABFTS010000001">
    <property type="protein sequence ID" value="MCE8049881.1"/>
    <property type="molecule type" value="Genomic_DNA"/>
</dbReference>
<accession>A0AAW4YMA8</accession>
<gene>
    <name evidence="12" type="ORF">HOP60_15415</name>
    <name evidence="13" type="ORF">HOP61_01045</name>
</gene>
<evidence type="ECO:0000313" key="12">
    <source>
        <dbReference type="EMBL" id="MCE8048116.1"/>
    </source>
</evidence>
<dbReference type="Proteomes" id="UP001320178">
    <property type="component" value="Unassembled WGS sequence"/>
</dbReference>
<proteinExistence type="inferred from homology"/>
<feature type="compositionally biased region" description="Basic and acidic residues" evidence="10">
    <location>
        <begin position="352"/>
        <end position="361"/>
    </location>
</feature>
<comment type="similarity">
    <text evidence="2">Belongs to the YkuD family.</text>
</comment>
<keyword evidence="8 9" id="KW-0961">Cell wall biogenesis/degradation</keyword>
<dbReference type="Pfam" id="PF03734">
    <property type="entry name" value="YkuD"/>
    <property type="match status" value="1"/>
</dbReference>
<evidence type="ECO:0000313" key="15">
    <source>
        <dbReference type="Proteomes" id="UP001320178"/>
    </source>
</evidence>
<keyword evidence="6 9" id="KW-0133">Cell shape</keyword>